<reference evidence="12" key="1">
    <citation type="submission" date="2016-10" db="EMBL/GenBank/DDBJ databases">
        <authorList>
            <person name="Varghese N."/>
            <person name="Submissions S."/>
        </authorList>
    </citation>
    <scope>NUCLEOTIDE SEQUENCE [LARGE SCALE GENOMIC DNA]</scope>
    <source>
        <strain evidence="12">DSM 1565</strain>
    </source>
</reference>
<dbReference type="InterPro" id="IPR048279">
    <property type="entry name" value="MdtK-like"/>
</dbReference>
<feature type="transmembrane region" description="Helical" evidence="10">
    <location>
        <begin position="397"/>
        <end position="417"/>
    </location>
</feature>
<feature type="transmembrane region" description="Helical" evidence="10">
    <location>
        <begin position="140"/>
        <end position="162"/>
    </location>
</feature>
<evidence type="ECO:0000256" key="3">
    <source>
        <dbReference type="ARBA" id="ARBA00022449"/>
    </source>
</evidence>
<keyword evidence="5 10" id="KW-0812">Transmembrane</keyword>
<comment type="subcellular location">
    <subcellularLocation>
        <location evidence="1">Cell inner membrane</location>
        <topology evidence="1">Multi-pass membrane protein</topology>
    </subcellularLocation>
</comment>
<evidence type="ECO:0000256" key="1">
    <source>
        <dbReference type="ARBA" id="ARBA00004429"/>
    </source>
</evidence>
<evidence type="ECO:0000313" key="11">
    <source>
        <dbReference type="EMBL" id="SFV28450.1"/>
    </source>
</evidence>
<dbReference type="GO" id="GO:0042910">
    <property type="term" value="F:xenobiotic transmembrane transporter activity"/>
    <property type="evidence" value="ECO:0007669"/>
    <property type="project" value="InterPro"/>
</dbReference>
<feature type="transmembrane region" description="Helical" evidence="10">
    <location>
        <begin position="256"/>
        <end position="278"/>
    </location>
</feature>
<feature type="transmembrane region" description="Helical" evidence="10">
    <location>
        <begin position="290"/>
        <end position="310"/>
    </location>
</feature>
<sequence>MNIIGIGRLPKSLASILKEMVTLGSLSAPIIVGLLGGSAYGAIDSYMLGPVGELALACASLTSSVLIMFYSAIFGLAAPASILAGNAYGARKSDGIVLVYHNGLRVSLIGGGVAAAIMLGLLPVMAHIGQPSDVIAALPGYWIAMSLSLIPYSSAMVIKLLLDAIGRPWIAAALAILPIGAVIPLNWLLIYGHWGFPALGLLGAGIATLIAQTFGFFILRYYFVTANGIAHRTFSAIDRVGVSKFARLSFPMSLQYLAESSAIGVIGLLVGFFGSEALAANQIALSLGELVYMAPLGIAGAVGILIAQALGENAHQRIRSIGIASFALVTLITSPFCAAMITSGEQVARIFVSDHTIAPLAGVLLGTVGIVLILDGLQCVALGALRGLLDNRWPTSAALISYWLVAIPMSILLGFVFDFGPVGIWSGFGCGVVLAAVLLAHRFLRKAKPSYAFATGR</sequence>
<dbReference type="PANTHER" id="PTHR43298:SF2">
    <property type="entry name" value="FMN_FAD EXPORTER YEEO-RELATED"/>
    <property type="match status" value="1"/>
</dbReference>
<dbReference type="RefSeq" id="WP_092864970.1">
    <property type="nucleotide sequence ID" value="NZ_FPCH01000001.1"/>
</dbReference>
<dbReference type="GO" id="GO:0006811">
    <property type="term" value="P:monoatomic ion transport"/>
    <property type="evidence" value="ECO:0007669"/>
    <property type="project" value="UniProtKB-KW"/>
</dbReference>
<feature type="transmembrane region" description="Helical" evidence="10">
    <location>
        <begin position="423"/>
        <end position="444"/>
    </location>
</feature>
<keyword evidence="6 10" id="KW-1133">Transmembrane helix</keyword>
<feature type="transmembrane region" description="Helical" evidence="10">
    <location>
        <begin position="196"/>
        <end position="223"/>
    </location>
</feature>
<proteinExistence type="predicted"/>
<dbReference type="InterPro" id="IPR050222">
    <property type="entry name" value="MATE_MdtK"/>
</dbReference>
<dbReference type="STRING" id="51670.SAMN04488557_1008"/>
<evidence type="ECO:0000313" key="12">
    <source>
        <dbReference type="Proteomes" id="UP000199423"/>
    </source>
</evidence>
<keyword evidence="8 10" id="KW-0472">Membrane</keyword>
<dbReference type="EMBL" id="FPCH01000001">
    <property type="protein sequence ID" value="SFV28450.1"/>
    <property type="molecule type" value="Genomic_DNA"/>
</dbReference>
<dbReference type="NCBIfam" id="TIGR00797">
    <property type="entry name" value="matE"/>
    <property type="match status" value="1"/>
</dbReference>
<evidence type="ECO:0000256" key="8">
    <source>
        <dbReference type="ARBA" id="ARBA00023136"/>
    </source>
</evidence>
<evidence type="ECO:0000256" key="10">
    <source>
        <dbReference type="SAM" id="Phobius"/>
    </source>
</evidence>
<evidence type="ECO:0000256" key="2">
    <source>
        <dbReference type="ARBA" id="ARBA00022448"/>
    </source>
</evidence>
<dbReference type="Pfam" id="PF01554">
    <property type="entry name" value="MatE"/>
    <property type="match status" value="2"/>
</dbReference>
<evidence type="ECO:0000256" key="9">
    <source>
        <dbReference type="ARBA" id="ARBA00031636"/>
    </source>
</evidence>
<evidence type="ECO:0000256" key="4">
    <source>
        <dbReference type="ARBA" id="ARBA00022475"/>
    </source>
</evidence>
<keyword evidence="3" id="KW-0050">Antiport</keyword>
<keyword evidence="2" id="KW-0813">Transport</keyword>
<organism evidence="11 12">
    <name type="scientific">Hyphomicrobium facile</name>
    <dbReference type="NCBI Taxonomy" id="51670"/>
    <lineage>
        <taxon>Bacteria</taxon>
        <taxon>Pseudomonadati</taxon>
        <taxon>Pseudomonadota</taxon>
        <taxon>Alphaproteobacteria</taxon>
        <taxon>Hyphomicrobiales</taxon>
        <taxon>Hyphomicrobiaceae</taxon>
        <taxon>Hyphomicrobium</taxon>
    </lineage>
</organism>
<gene>
    <name evidence="11" type="ORF">SAMN04488557_1008</name>
</gene>
<dbReference type="OrthoDB" id="9780160at2"/>
<feature type="transmembrane region" description="Helical" evidence="10">
    <location>
        <begin position="169"/>
        <end position="190"/>
    </location>
</feature>
<dbReference type="InterPro" id="IPR002528">
    <property type="entry name" value="MATE_fam"/>
</dbReference>
<keyword evidence="12" id="KW-1185">Reference proteome</keyword>
<name>A0A1I7N1B5_9HYPH</name>
<feature type="transmembrane region" description="Helical" evidence="10">
    <location>
        <begin position="63"/>
        <end position="85"/>
    </location>
</feature>
<keyword evidence="7" id="KW-0406">Ion transport</keyword>
<dbReference type="PANTHER" id="PTHR43298">
    <property type="entry name" value="MULTIDRUG RESISTANCE PROTEIN NORM-RELATED"/>
    <property type="match status" value="1"/>
</dbReference>
<dbReference type="GO" id="GO:0005886">
    <property type="term" value="C:plasma membrane"/>
    <property type="evidence" value="ECO:0007669"/>
    <property type="project" value="UniProtKB-SubCell"/>
</dbReference>
<feature type="transmembrane region" description="Helical" evidence="10">
    <location>
        <begin position="106"/>
        <end position="128"/>
    </location>
</feature>
<evidence type="ECO:0000256" key="6">
    <source>
        <dbReference type="ARBA" id="ARBA00022989"/>
    </source>
</evidence>
<feature type="transmembrane region" description="Helical" evidence="10">
    <location>
        <begin position="21"/>
        <end position="43"/>
    </location>
</feature>
<evidence type="ECO:0000256" key="5">
    <source>
        <dbReference type="ARBA" id="ARBA00022692"/>
    </source>
</evidence>
<accession>A0A1I7N1B5</accession>
<feature type="transmembrane region" description="Helical" evidence="10">
    <location>
        <begin position="322"/>
        <end position="341"/>
    </location>
</feature>
<dbReference type="PIRSF" id="PIRSF006603">
    <property type="entry name" value="DinF"/>
    <property type="match status" value="1"/>
</dbReference>
<feature type="transmembrane region" description="Helical" evidence="10">
    <location>
        <begin position="361"/>
        <end position="385"/>
    </location>
</feature>
<dbReference type="Proteomes" id="UP000199423">
    <property type="component" value="Unassembled WGS sequence"/>
</dbReference>
<evidence type="ECO:0000256" key="7">
    <source>
        <dbReference type="ARBA" id="ARBA00023065"/>
    </source>
</evidence>
<keyword evidence="4" id="KW-1003">Cell membrane</keyword>
<protein>
    <recommendedName>
        <fullName evidence="9">Multidrug-efflux transporter</fullName>
    </recommendedName>
</protein>
<dbReference type="AlphaFoldDB" id="A0A1I7N1B5"/>
<dbReference type="GO" id="GO:0015297">
    <property type="term" value="F:antiporter activity"/>
    <property type="evidence" value="ECO:0007669"/>
    <property type="project" value="UniProtKB-KW"/>
</dbReference>